<dbReference type="NCBIfam" id="TIGR04183">
    <property type="entry name" value="Por_Secre_tail"/>
    <property type="match status" value="1"/>
</dbReference>
<dbReference type="InterPro" id="IPR026444">
    <property type="entry name" value="Secre_tail"/>
</dbReference>
<evidence type="ECO:0000259" key="2">
    <source>
        <dbReference type="Pfam" id="PF13860"/>
    </source>
</evidence>
<sequence>MARAITIILLCGCMVISFAQNEVFKTKLRGMEVDSFGLGMEIDSLTVYQSGEWVFMRAWSGTNFGDILGSKLKETMFQSAVPPAGYITGLVASGPDTAGYVTLTALSDGGYSAEIVKTKWSGTGLQSFVPSAGNCITGFGKAGPDDSGFVYLLVSSIGQIGIEEPQKDLEGAIKLLCFELKDPQPNPCVDHTRIFYTIASKSRVNLRIYDNTGRLIKTLINTTQEPGRYNLSWGGVDEAGRLIPSGIYFLKLDAGEFSATKKLLLIK</sequence>
<dbReference type="AlphaFoldDB" id="A0A7V3RI85"/>
<dbReference type="Pfam" id="PF13860">
    <property type="entry name" value="FlgD_ig"/>
    <property type="match status" value="1"/>
</dbReference>
<dbReference type="EMBL" id="DTOZ01000162">
    <property type="protein sequence ID" value="HGE78652.1"/>
    <property type="molecule type" value="Genomic_DNA"/>
</dbReference>
<evidence type="ECO:0000256" key="1">
    <source>
        <dbReference type="SAM" id="SignalP"/>
    </source>
</evidence>
<organism evidence="3">
    <name type="scientific">candidate division WOR-3 bacterium</name>
    <dbReference type="NCBI Taxonomy" id="2052148"/>
    <lineage>
        <taxon>Bacteria</taxon>
        <taxon>Bacteria division WOR-3</taxon>
    </lineage>
</organism>
<comment type="caution">
    <text evidence="3">The sequence shown here is derived from an EMBL/GenBank/DDBJ whole genome shotgun (WGS) entry which is preliminary data.</text>
</comment>
<proteinExistence type="predicted"/>
<protein>
    <submittedName>
        <fullName evidence="3">T9SS type A sorting domain-containing protein</fullName>
    </submittedName>
</protein>
<feature type="signal peptide" evidence="1">
    <location>
        <begin position="1"/>
        <end position="19"/>
    </location>
</feature>
<feature type="domain" description="FlgD/Vpr Ig-like" evidence="2">
    <location>
        <begin position="201"/>
        <end position="254"/>
    </location>
</feature>
<keyword evidence="1" id="KW-0732">Signal</keyword>
<name>A0A7V3RI85_UNCW3</name>
<dbReference type="Gene3D" id="2.60.40.4070">
    <property type="match status" value="1"/>
</dbReference>
<feature type="chain" id="PRO_5031529106" evidence="1">
    <location>
        <begin position="20"/>
        <end position="267"/>
    </location>
</feature>
<reference evidence="3" key="1">
    <citation type="journal article" date="2020" name="mSystems">
        <title>Genome- and Community-Level Interaction Insights into Carbon Utilization and Element Cycling Functions of Hydrothermarchaeota in Hydrothermal Sediment.</title>
        <authorList>
            <person name="Zhou Z."/>
            <person name="Liu Y."/>
            <person name="Xu W."/>
            <person name="Pan J."/>
            <person name="Luo Z.H."/>
            <person name="Li M."/>
        </authorList>
    </citation>
    <scope>NUCLEOTIDE SEQUENCE [LARGE SCALE GENOMIC DNA]</scope>
    <source>
        <strain evidence="3">SpSt-961</strain>
    </source>
</reference>
<evidence type="ECO:0000313" key="3">
    <source>
        <dbReference type="EMBL" id="HGE78652.1"/>
    </source>
</evidence>
<accession>A0A7V3RI85</accession>
<gene>
    <name evidence="3" type="ORF">ENX68_06640</name>
</gene>
<dbReference type="InterPro" id="IPR025965">
    <property type="entry name" value="FlgD/Vpr_Ig-like"/>
</dbReference>